<dbReference type="AlphaFoldDB" id="A0AAV3R2S0"/>
<evidence type="ECO:0000313" key="1">
    <source>
        <dbReference type="EMBL" id="GAA0169292.1"/>
    </source>
</evidence>
<comment type="caution">
    <text evidence="1">The sequence shown here is derived from an EMBL/GenBank/DDBJ whole genome shotgun (WGS) entry which is preliminary data.</text>
</comment>
<dbReference type="Proteomes" id="UP001454036">
    <property type="component" value="Unassembled WGS sequence"/>
</dbReference>
<dbReference type="EMBL" id="BAABME010006785">
    <property type="protein sequence ID" value="GAA0169292.1"/>
    <property type="molecule type" value="Genomic_DNA"/>
</dbReference>
<evidence type="ECO:0000313" key="2">
    <source>
        <dbReference type="Proteomes" id="UP001454036"/>
    </source>
</evidence>
<sequence>MQELVLQGDVSREILCQAKDITMKYNLLCKVESEWYKDEDDNTKLFHSSMRINQSKSLITQIYNAEGVFITDYQQVQVVVIEFYKKHFPAQATTINKQDLITCAVKKRINVVDFEDLQKPVTVEEIETVQSFFHTYHLPRYVNCTALTLIPKVKHPHSMKDFRLISCCNMLYKGISSIIAHKFRKILHKIVGDHQTAYVLDDLCIVCYANKESICTIKNVFIKFGETTELKPNLSKSFCFFAGVSNELEDALSGIIDIPKDSLPIKYLGIPPRTKHVSARDCRPLIDKIRGKIDG</sequence>
<name>A0AAV3R2S0_LITER</name>
<organism evidence="1 2">
    <name type="scientific">Lithospermum erythrorhizon</name>
    <name type="common">Purple gromwell</name>
    <name type="synonym">Lithospermum officinale var. erythrorhizon</name>
    <dbReference type="NCBI Taxonomy" id="34254"/>
    <lineage>
        <taxon>Eukaryota</taxon>
        <taxon>Viridiplantae</taxon>
        <taxon>Streptophyta</taxon>
        <taxon>Embryophyta</taxon>
        <taxon>Tracheophyta</taxon>
        <taxon>Spermatophyta</taxon>
        <taxon>Magnoliopsida</taxon>
        <taxon>eudicotyledons</taxon>
        <taxon>Gunneridae</taxon>
        <taxon>Pentapetalae</taxon>
        <taxon>asterids</taxon>
        <taxon>lamiids</taxon>
        <taxon>Boraginales</taxon>
        <taxon>Boraginaceae</taxon>
        <taxon>Boraginoideae</taxon>
        <taxon>Lithospermeae</taxon>
        <taxon>Lithospermum</taxon>
    </lineage>
</organism>
<dbReference type="PANTHER" id="PTHR33116">
    <property type="entry name" value="REVERSE TRANSCRIPTASE ZINC-BINDING DOMAIN-CONTAINING PROTEIN-RELATED-RELATED"/>
    <property type="match status" value="1"/>
</dbReference>
<evidence type="ECO:0008006" key="3">
    <source>
        <dbReference type="Google" id="ProtNLM"/>
    </source>
</evidence>
<proteinExistence type="predicted"/>
<protein>
    <recommendedName>
        <fullName evidence="3">Polyprotein</fullName>
    </recommendedName>
</protein>
<dbReference type="PANTHER" id="PTHR33116:SF66">
    <property type="entry name" value="REVERSE TRANSCRIPTASE ZINC-BINDING DOMAIN-CONTAINING PROTEIN"/>
    <property type="match status" value="1"/>
</dbReference>
<accession>A0AAV3R2S0</accession>
<reference evidence="1 2" key="1">
    <citation type="submission" date="2024-01" db="EMBL/GenBank/DDBJ databases">
        <title>The complete chloroplast genome sequence of Lithospermum erythrorhizon: insights into the phylogenetic relationship among Boraginaceae species and the maternal lineages of purple gromwells.</title>
        <authorList>
            <person name="Okada T."/>
            <person name="Watanabe K."/>
        </authorList>
    </citation>
    <scope>NUCLEOTIDE SEQUENCE [LARGE SCALE GENOMIC DNA]</scope>
</reference>
<keyword evidence="2" id="KW-1185">Reference proteome</keyword>
<gene>
    <name evidence="1" type="ORF">LIER_23811</name>
</gene>